<accession>A0A511D6L1</accession>
<dbReference type="PANTHER" id="PTHR46268">
    <property type="entry name" value="STRESS RESPONSE PROTEIN NHAX"/>
    <property type="match status" value="1"/>
</dbReference>
<dbReference type="EMBL" id="BJVI01000034">
    <property type="protein sequence ID" value="GEL19244.1"/>
    <property type="molecule type" value="Genomic_DNA"/>
</dbReference>
<keyword evidence="2" id="KW-0547">Nucleotide-binding</keyword>
<dbReference type="Proteomes" id="UP000321328">
    <property type="component" value="Unassembled WGS sequence"/>
</dbReference>
<organism evidence="6 7">
    <name type="scientific">Pseudonocardia asaccharolytica DSM 44247 = NBRC 16224</name>
    <dbReference type="NCBI Taxonomy" id="1123024"/>
    <lineage>
        <taxon>Bacteria</taxon>
        <taxon>Bacillati</taxon>
        <taxon>Actinomycetota</taxon>
        <taxon>Actinomycetes</taxon>
        <taxon>Pseudonocardiales</taxon>
        <taxon>Pseudonocardiaceae</taxon>
        <taxon>Pseudonocardia</taxon>
    </lineage>
</organism>
<dbReference type="PRINTS" id="PR01438">
    <property type="entry name" value="UNVRSLSTRESS"/>
</dbReference>
<dbReference type="Gene3D" id="3.40.50.620">
    <property type="entry name" value="HUPs"/>
    <property type="match status" value="2"/>
</dbReference>
<feature type="compositionally biased region" description="Low complexity" evidence="4">
    <location>
        <begin position="306"/>
        <end position="316"/>
    </location>
</feature>
<feature type="region of interest" description="Disordered" evidence="4">
    <location>
        <begin position="301"/>
        <end position="327"/>
    </location>
</feature>
<sequence length="327" mass="34549">MSRRSRGNDAQRRPIPVVVGVDAEATTGDAVAWAAAEAAARHCPLRLVHALRWTLSAGPFGLALPSENLSLAQEAAERLLATTLARTREVVSDLCVSTRLLPWPLARTLLEESRHAQLLVLGGRFDGTGERRTRSAAGRIAAAAACPVAVVRAFGDVRSARSAPRVVVGVDGSTSATDALRFAFHAAAQRGVPLVAVHVRAPRGPADLAAARGVRAATEAAARRTLQSALARWRDEFAEVPLIAWAGCGDPAQALVEESRGAALTVIGSRSRGRLHTTLGPVARAVLQRARGPIAIVRHDRRPAVPRRSSAPARSVSEVDSRMPGTR</sequence>
<keyword evidence="7" id="KW-1185">Reference proteome</keyword>
<comment type="similarity">
    <text evidence="1">Belongs to the universal stress protein A family.</text>
</comment>
<dbReference type="InterPro" id="IPR006015">
    <property type="entry name" value="Universal_stress_UspA"/>
</dbReference>
<protein>
    <submittedName>
        <fullName evidence="6">Universal stress protein</fullName>
    </submittedName>
</protein>
<dbReference type="OrthoDB" id="3569526at2"/>
<dbReference type="InterPro" id="IPR014729">
    <property type="entry name" value="Rossmann-like_a/b/a_fold"/>
</dbReference>
<dbReference type="SUPFAM" id="SSF52402">
    <property type="entry name" value="Adenine nucleotide alpha hydrolases-like"/>
    <property type="match status" value="2"/>
</dbReference>
<evidence type="ECO:0000313" key="7">
    <source>
        <dbReference type="Proteomes" id="UP000321328"/>
    </source>
</evidence>
<reference evidence="6 7" key="1">
    <citation type="submission" date="2019-07" db="EMBL/GenBank/DDBJ databases">
        <title>Whole genome shotgun sequence of Pseudonocardia asaccharolytica NBRC 16224.</title>
        <authorList>
            <person name="Hosoyama A."/>
            <person name="Uohara A."/>
            <person name="Ohji S."/>
            <person name="Ichikawa N."/>
        </authorList>
    </citation>
    <scope>NUCLEOTIDE SEQUENCE [LARGE SCALE GENOMIC DNA]</scope>
    <source>
        <strain evidence="6 7">NBRC 16224</strain>
    </source>
</reference>
<dbReference type="STRING" id="1123024.GCA_000423625_00008"/>
<feature type="domain" description="UspA" evidence="5">
    <location>
        <begin position="165"/>
        <end position="298"/>
    </location>
</feature>
<dbReference type="Pfam" id="PF00582">
    <property type="entry name" value="Usp"/>
    <property type="match status" value="2"/>
</dbReference>
<dbReference type="AlphaFoldDB" id="A0A511D6L1"/>
<comment type="caution">
    <text evidence="6">The sequence shown here is derived from an EMBL/GenBank/DDBJ whole genome shotgun (WGS) entry which is preliminary data.</text>
</comment>
<keyword evidence="3" id="KW-0067">ATP-binding</keyword>
<evidence type="ECO:0000259" key="5">
    <source>
        <dbReference type="Pfam" id="PF00582"/>
    </source>
</evidence>
<name>A0A511D6L1_9PSEU</name>
<proteinExistence type="inferred from homology"/>
<feature type="domain" description="UspA" evidence="5">
    <location>
        <begin position="17"/>
        <end position="152"/>
    </location>
</feature>
<dbReference type="PANTHER" id="PTHR46268:SF27">
    <property type="entry name" value="UNIVERSAL STRESS PROTEIN RV2623"/>
    <property type="match status" value="1"/>
</dbReference>
<evidence type="ECO:0000256" key="3">
    <source>
        <dbReference type="ARBA" id="ARBA00022840"/>
    </source>
</evidence>
<evidence type="ECO:0000256" key="1">
    <source>
        <dbReference type="ARBA" id="ARBA00008791"/>
    </source>
</evidence>
<dbReference type="RefSeq" id="WP_084795602.1">
    <property type="nucleotide sequence ID" value="NZ_AUII01000001.1"/>
</dbReference>
<evidence type="ECO:0000313" key="6">
    <source>
        <dbReference type="EMBL" id="GEL19244.1"/>
    </source>
</evidence>
<dbReference type="InterPro" id="IPR006016">
    <property type="entry name" value="UspA"/>
</dbReference>
<evidence type="ECO:0000256" key="2">
    <source>
        <dbReference type="ARBA" id="ARBA00022741"/>
    </source>
</evidence>
<gene>
    <name evidence="6" type="ORF">PA7_30810</name>
</gene>
<evidence type="ECO:0000256" key="4">
    <source>
        <dbReference type="SAM" id="MobiDB-lite"/>
    </source>
</evidence>
<dbReference type="GO" id="GO:0005524">
    <property type="term" value="F:ATP binding"/>
    <property type="evidence" value="ECO:0007669"/>
    <property type="project" value="UniProtKB-KW"/>
</dbReference>